<comment type="caution">
    <text evidence="5">The sequence shown here is derived from an EMBL/GenBank/DDBJ whole genome shotgun (WGS) entry which is preliminary data.</text>
</comment>
<evidence type="ECO:0000313" key="5">
    <source>
        <dbReference type="EMBL" id="CAK9141191.1"/>
    </source>
</evidence>
<dbReference type="EMBL" id="CAUOFW020001104">
    <property type="protein sequence ID" value="CAK9141191.1"/>
    <property type="molecule type" value="Genomic_DNA"/>
</dbReference>
<dbReference type="InterPro" id="IPR005540">
    <property type="entry name" value="KNOX1"/>
</dbReference>
<evidence type="ECO:0000256" key="1">
    <source>
        <dbReference type="ARBA" id="ARBA00004123"/>
    </source>
</evidence>
<dbReference type="AlphaFoldDB" id="A0ABC8RA62"/>
<keyword evidence="6" id="KW-1185">Reference proteome</keyword>
<dbReference type="SMART" id="SM01256">
    <property type="entry name" value="KNOX2"/>
    <property type="match status" value="1"/>
</dbReference>
<dbReference type="GO" id="GO:0005634">
    <property type="term" value="C:nucleus"/>
    <property type="evidence" value="ECO:0007669"/>
    <property type="project" value="UniProtKB-SubCell"/>
</dbReference>
<comment type="subcellular location">
    <subcellularLocation>
        <location evidence="1">Nucleus</location>
    </subcellularLocation>
</comment>
<proteinExistence type="predicted"/>
<dbReference type="PANTHER" id="PTHR48452">
    <property type="entry name" value="FUSED COMPOUND LEAF 1"/>
    <property type="match status" value="1"/>
</dbReference>
<evidence type="ECO:0000259" key="3">
    <source>
        <dbReference type="SMART" id="SM01255"/>
    </source>
</evidence>
<accession>A0ABC8RA62</accession>
<feature type="domain" description="KNOX1" evidence="3">
    <location>
        <begin position="55"/>
        <end position="115"/>
    </location>
</feature>
<evidence type="ECO:0008006" key="7">
    <source>
        <dbReference type="Google" id="ProtNLM"/>
    </source>
</evidence>
<dbReference type="PANTHER" id="PTHR48452:SF1">
    <property type="entry name" value="FUSED COMPOUND LEAF 1"/>
    <property type="match status" value="1"/>
</dbReference>
<dbReference type="SMART" id="SM01255">
    <property type="entry name" value="KNOX1"/>
    <property type="match status" value="1"/>
</dbReference>
<organism evidence="5 6">
    <name type="scientific">Ilex paraguariensis</name>
    <name type="common">yerba mate</name>
    <dbReference type="NCBI Taxonomy" id="185542"/>
    <lineage>
        <taxon>Eukaryota</taxon>
        <taxon>Viridiplantae</taxon>
        <taxon>Streptophyta</taxon>
        <taxon>Embryophyta</taxon>
        <taxon>Tracheophyta</taxon>
        <taxon>Spermatophyta</taxon>
        <taxon>Magnoliopsida</taxon>
        <taxon>eudicotyledons</taxon>
        <taxon>Gunneridae</taxon>
        <taxon>Pentapetalae</taxon>
        <taxon>asterids</taxon>
        <taxon>campanulids</taxon>
        <taxon>Aquifoliales</taxon>
        <taxon>Aquifoliaceae</taxon>
        <taxon>Ilex</taxon>
    </lineage>
</organism>
<keyword evidence="2" id="KW-0539">Nucleus</keyword>
<dbReference type="Proteomes" id="UP001642360">
    <property type="component" value="Unassembled WGS sequence"/>
</dbReference>
<evidence type="ECO:0000313" key="6">
    <source>
        <dbReference type="Proteomes" id="UP001642360"/>
    </source>
</evidence>
<sequence length="196" mass="21800">MEDLYGLHTSFSCSEDLTETGNITRTINTALYGPVDNLFQYESAETEVTGSEMSDLIKTQIANHPLYPKLVSAYIECRKVFHNSLHGCNLYVHMNVGAPPEVASLLEEISKENHPSGSHSEIGTDPELDEFMESYCEVLHKYKEELSKPFDEAATFLSDIELQLSNLCKETLTTTTTSLYSGNYHSGNCSFCPAHG</sequence>
<feature type="domain" description="KNOX2" evidence="4">
    <location>
        <begin position="118"/>
        <end position="169"/>
    </location>
</feature>
<reference evidence="5 6" key="1">
    <citation type="submission" date="2024-02" db="EMBL/GenBank/DDBJ databases">
        <authorList>
            <person name="Vignale AGUSTIN F."/>
            <person name="Sosa J E."/>
            <person name="Modenutti C."/>
        </authorList>
    </citation>
    <scope>NUCLEOTIDE SEQUENCE [LARGE SCALE GENOMIC DNA]</scope>
</reference>
<dbReference type="InterPro" id="IPR005541">
    <property type="entry name" value="KNOX2"/>
</dbReference>
<evidence type="ECO:0000256" key="2">
    <source>
        <dbReference type="ARBA" id="ARBA00023242"/>
    </source>
</evidence>
<dbReference type="Pfam" id="PF03791">
    <property type="entry name" value="KNOX2"/>
    <property type="match status" value="1"/>
</dbReference>
<name>A0ABC8RA62_9AQUA</name>
<protein>
    <recommendedName>
        <fullName evidence="7">Homeobox protein knotted-1-like 1</fullName>
    </recommendedName>
</protein>
<gene>
    <name evidence="5" type="ORF">ILEXP_LOCUS8721</name>
</gene>
<dbReference type="Pfam" id="PF03790">
    <property type="entry name" value="KNOX1"/>
    <property type="match status" value="1"/>
</dbReference>
<evidence type="ECO:0000259" key="4">
    <source>
        <dbReference type="SMART" id="SM01256"/>
    </source>
</evidence>